<organism evidence="3 4">
    <name type="scientific">Aurantiacibacter marinus</name>
    <dbReference type="NCBI Taxonomy" id="874156"/>
    <lineage>
        <taxon>Bacteria</taxon>
        <taxon>Pseudomonadati</taxon>
        <taxon>Pseudomonadota</taxon>
        <taxon>Alphaproteobacteria</taxon>
        <taxon>Sphingomonadales</taxon>
        <taxon>Erythrobacteraceae</taxon>
        <taxon>Aurantiacibacter</taxon>
    </lineage>
</organism>
<dbReference type="InterPro" id="IPR023614">
    <property type="entry name" value="Porin_dom_sf"/>
</dbReference>
<dbReference type="OrthoDB" id="9807854at2"/>
<reference evidence="3 4" key="1">
    <citation type="submission" date="2015-04" db="EMBL/GenBank/DDBJ databases">
        <title>The draft genome sequence of Erythrobacter marinus HWDM-33.</title>
        <authorList>
            <person name="Zhuang L."/>
            <person name="Liu Y."/>
            <person name="Shao Z."/>
        </authorList>
    </citation>
    <scope>NUCLEOTIDE SEQUENCE [LARGE SCALE GENOMIC DNA]</scope>
    <source>
        <strain evidence="3 4">HWDM-33</strain>
    </source>
</reference>
<proteinExistence type="predicted"/>
<name>A0A0H0XP84_9SPHN</name>
<evidence type="ECO:0000256" key="1">
    <source>
        <dbReference type="SAM" id="Coils"/>
    </source>
</evidence>
<protein>
    <recommendedName>
        <fullName evidence="5">Porin</fullName>
    </recommendedName>
</protein>
<sequence>MTGLLHMNRTPLLISAAAVAVFSGPVHAQSADEVEALRAQVAQMSAQLAELNARLDQVETEVDAVPEAVAVAVAAAPAPAVSHPTVTAGSATEISMGAAPEIESDDGFSFKPFGRIMLDAGWTALPGGLGLGDGFDAEARRVRLGVQGDIPGGFGYKMEVDFAGNEVVITDALIEYGAGDFDITVGQFNNFQSMEELTSSRFTSFIERAAFTDAFGFTRRAGVAVEYGGGNVLLQGGVFSDNLEDLPGSDRWSVDGRAVFYPEVGDTQLHFGGSLHYAEIGEGETVRYRQRPLVHFTSNRLINTGSFGATSEFGAGVELAAIKGPFHFAAEGYRQEVSGVPAMQDAVFHGGFVEAGMFLTSGDSRGYSGGRFNRTRPNTPVGEGGIGAVQLNVRYDYLELNDADAGIVGGTQNGFLTSLIWTMTDYTRFQINYGRLDYSDAVLALPSGDSDYGADVIGMRAEIDF</sequence>
<comment type="caution">
    <text evidence="3">The sequence shown here is derived from an EMBL/GenBank/DDBJ whole genome shotgun (WGS) entry which is preliminary data.</text>
</comment>
<dbReference type="Gene3D" id="2.40.160.10">
    <property type="entry name" value="Porin"/>
    <property type="match status" value="1"/>
</dbReference>
<evidence type="ECO:0000256" key="2">
    <source>
        <dbReference type="SAM" id="SignalP"/>
    </source>
</evidence>
<feature type="coiled-coil region" evidence="1">
    <location>
        <begin position="27"/>
        <end position="61"/>
    </location>
</feature>
<evidence type="ECO:0000313" key="4">
    <source>
        <dbReference type="Proteomes" id="UP000053455"/>
    </source>
</evidence>
<dbReference type="EMBL" id="LBHU01000002">
    <property type="protein sequence ID" value="KLI63786.1"/>
    <property type="molecule type" value="Genomic_DNA"/>
</dbReference>
<dbReference type="STRING" id="874156.GCA_001021555_01575"/>
<keyword evidence="4" id="KW-1185">Reference proteome</keyword>
<evidence type="ECO:0000313" key="3">
    <source>
        <dbReference type="EMBL" id="KLI63786.1"/>
    </source>
</evidence>
<feature type="chain" id="PRO_5002589914" description="Porin" evidence="2">
    <location>
        <begin position="29"/>
        <end position="465"/>
    </location>
</feature>
<dbReference type="Proteomes" id="UP000053455">
    <property type="component" value="Unassembled WGS sequence"/>
</dbReference>
<dbReference type="PATRIC" id="fig|874156.12.peg.1790"/>
<dbReference type="InterPro" id="IPR010870">
    <property type="entry name" value="Porin_O/P"/>
</dbReference>
<dbReference type="Pfam" id="PF07396">
    <property type="entry name" value="Porin_O_P"/>
    <property type="match status" value="1"/>
</dbReference>
<keyword evidence="1" id="KW-0175">Coiled coil</keyword>
<accession>A0A0H0XP84</accession>
<dbReference type="SUPFAM" id="SSF56935">
    <property type="entry name" value="Porins"/>
    <property type="match status" value="1"/>
</dbReference>
<dbReference type="AlphaFoldDB" id="A0A0H0XP84"/>
<evidence type="ECO:0008006" key="5">
    <source>
        <dbReference type="Google" id="ProtNLM"/>
    </source>
</evidence>
<gene>
    <name evidence="3" type="ORF">AAV99_08715</name>
</gene>
<keyword evidence="2" id="KW-0732">Signal</keyword>
<feature type="signal peptide" evidence="2">
    <location>
        <begin position="1"/>
        <end position="28"/>
    </location>
</feature>